<evidence type="ECO:0000256" key="8">
    <source>
        <dbReference type="SAM" id="MobiDB-lite"/>
    </source>
</evidence>
<protein>
    <submittedName>
        <fullName evidence="10">AI-2E family transporter</fullName>
    </submittedName>
</protein>
<keyword evidence="4" id="KW-1003">Cell membrane</keyword>
<keyword evidence="7 9" id="KW-0472">Membrane</keyword>
<evidence type="ECO:0000256" key="3">
    <source>
        <dbReference type="ARBA" id="ARBA00022448"/>
    </source>
</evidence>
<keyword evidence="3" id="KW-0813">Transport</keyword>
<dbReference type="EMBL" id="JAAZHI010000150">
    <property type="protein sequence ID" value="NLA56101.1"/>
    <property type="molecule type" value="Genomic_DNA"/>
</dbReference>
<keyword evidence="5 9" id="KW-0812">Transmembrane</keyword>
<proteinExistence type="inferred from homology"/>
<accession>A0A7X6SW29</accession>
<feature type="transmembrane region" description="Helical" evidence="9">
    <location>
        <begin position="195"/>
        <end position="224"/>
    </location>
</feature>
<dbReference type="GO" id="GO:0055085">
    <property type="term" value="P:transmembrane transport"/>
    <property type="evidence" value="ECO:0007669"/>
    <property type="project" value="TreeGrafter"/>
</dbReference>
<keyword evidence="6 9" id="KW-1133">Transmembrane helix</keyword>
<dbReference type="GO" id="GO:0005886">
    <property type="term" value="C:plasma membrane"/>
    <property type="evidence" value="ECO:0007669"/>
    <property type="project" value="UniProtKB-SubCell"/>
</dbReference>
<comment type="caution">
    <text evidence="10">The sequence shown here is derived from an EMBL/GenBank/DDBJ whole genome shotgun (WGS) entry which is preliminary data.</text>
</comment>
<comment type="similarity">
    <text evidence="2">Belongs to the autoinducer-2 exporter (AI-2E) (TC 2.A.86) family.</text>
</comment>
<evidence type="ECO:0000256" key="6">
    <source>
        <dbReference type="ARBA" id="ARBA00022989"/>
    </source>
</evidence>
<dbReference type="Proteomes" id="UP000557899">
    <property type="component" value="Unassembled WGS sequence"/>
</dbReference>
<evidence type="ECO:0000256" key="7">
    <source>
        <dbReference type="ARBA" id="ARBA00023136"/>
    </source>
</evidence>
<organism evidence="10 11">
    <name type="scientific">Corynebacterium humireducens</name>
    <dbReference type="NCBI Taxonomy" id="1223514"/>
    <lineage>
        <taxon>Bacteria</taxon>
        <taxon>Bacillati</taxon>
        <taxon>Actinomycetota</taxon>
        <taxon>Actinomycetes</taxon>
        <taxon>Mycobacteriales</taxon>
        <taxon>Corynebacteriaceae</taxon>
        <taxon>Corynebacterium</taxon>
    </lineage>
</organism>
<feature type="region of interest" description="Disordered" evidence="8">
    <location>
        <begin position="444"/>
        <end position="473"/>
    </location>
</feature>
<dbReference type="PANTHER" id="PTHR21716">
    <property type="entry name" value="TRANSMEMBRANE PROTEIN"/>
    <property type="match status" value="1"/>
</dbReference>
<evidence type="ECO:0000256" key="9">
    <source>
        <dbReference type="SAM" id="Phobius"/>
    </source>
</evidence>
<dbReference type="InterPro" id="IPR002549">
    <property type="entry name" value="AI-2E-like"/>
</dbReference>
<sequence length="492" mass="53138">MESVTDQPTSRTAGDETPQTGSSGDAGSTAFGSMDLDEQEELGGYRDQIDRSVVLSEWLKSFAMWALRMLIIAVFLYVGWFLLKQIGTGVMPMVFAIIVCTVLAPPTTWMRRRGFPSALAALISMAGFFGFFGTLISFISPDIARQSQILYLQSLEGVQRLQLWAQGPPLNLNGEDLSQFFNDAAKWVQEQAGTIAGGILTGVGTATSLIFTLFVVIVLTFFFLKDGHRFLPWARTIAGRRIGWHLTESLTRAWTTLSGFIRAQAIVSFVDAVFIGLGLVIVGVPMALALAVITFLAGFIPLIGAVVAGALAVLVALVSLGVTQALIVLGLVIAVQQLEGNILSPWLQSKAMNLHPVIVLVSVTIGGGLFGLVGSFLAVPVAAMIAVAFRYLQDMTSLRSGEKLAADITWATPEGELNGRLSEEEGRLLRQRWRDSVVYVDEPREKAPAADDPAADLGEEPAPTTSTSGAGFGRLRLSNRRIERLFGRFGRR</sequence>
<dbReference type="PANTHER" id="PTHR21716:SF53">
    <property type="entry name" value="PERMEASE PERM-RELATED"/>
    <property type="match status" value="1"/>
</dbReference>
<feature type="transmembrane region" description="Helical" evidence="9">
    <location>
        <begin position="89"/>
        <end position="106"/>
    </location>
</feature>
<feature type="transmembrane region" description="Helical" evidence="9">
    <location>
        <begin position="118"/>
        <end position="139"/>
    </location>
</feature>
<evidence type="ECO:0000256" key="1">
    <source>
        <dbReference type="ARBA" id="ARBA00004651"/>
    </source>
</evidence>
<name>A0A7X6SW29_9CORY</name>
<feature type="region of interest" description="Disordered" evidence="8">
    <location>
        <begin position="1"/>
        <end position="30"/>
    </location>
</feature>
<comment type="subcellular location">
    <subcellularLocation>
        <location evidence="1">Cell membrane</location>
        <topology evidence="1">Multi-pass membrane protein</topology>
    </subcellularLocation>
</comment>
<dbReference type="Pfam" id="PF01594">
    <property type="entry name" value="AI-2E_transport"/>
    <property type="match status" value="1"/>
</dbReference>
<reference evidence="10 11" key="1">
    <citation type="journal article" date="2020" name="Biotechnol. Biofuels">
        <title>New insights from the biogas microbiome by comprehensive genome-resolved metagenomics of nearly 1600 species originating from multiple anaerobic digesters.</title>
        <authorList>
            <person name="Campanaro S."/>
            <person name="Treu L."/>
            <person name="Rodriguez-R L.M."/>
            <person name="Kovalovszki A."/>
            <person name="Ziels R.M."/>
            <person name="Maus I."/>
            <person name="Zhu X."/>
            <person name="Kougias P.G."/>
            <person name="Basile A."/>
            <person name="Luo G."/>
            <person name="Schluter A."/>
            <person name="Konstantinidis K.T."/>
            <person name="Angelidaki I."/>
        </authorList>
    </citation>
    <scope>NUCLEOTIDE SEQUENCE [LARGE SCALE GENOMIC DNA]</scope>
    <source>
        <strain evidence="10">AS15tlH2ME_198</strain>
    </source>
</reference>
<evidence type="ECO:0000256" key="4">
    <source>
        <dbReference type="ARBA" id="ARBA00022475"/>
    </source>
</evidence>
<dbReference type="AlphaFoldDB" id="A0A7X6SW29"/>
<gene>
    <name evidence="10" type="ORF">GX859_07375</name>
</gene>
<evidence type="ECO:0000313" key="11">
    <source>
        <dbReference type="Proteomes" id="UP000557899"/>
    </source>
</evidence>
<feature type="transmembrane region" description="Helical" evidence="9">
    <location>
        <begin position="287"/>
        <end position="307"/>
    </location>
</feature>
<feature type="transmembrane region" description="Helical" evidence="9">
    <location>
        <begin position="314"/>
        <end position="336"/>
    </location>
</feature>
<evidence type="ECO:0000256" key="5">
    <source>
        <dbReference type="ARBA" id="ARBA00022692"/>
    </source>
</evidence>
<feature type="transmembrane region" description="Helical" evidence="9">
    <location>
        <begin position="356"/>
        <end position="389"/>
    </location>
</feature>
<evidence type="ECO:0000256" key="2">
    <source>
        <dbReference type="ARBA" id="ARBA00009773"/>
    </source>
</evidence>
<feature type="transmembrane region" description="Helical" evidence="9">
    <location>
        <begin position="260"/>
        <end position="281"/>
    </location>
</feature>
<evidence type="ECO:0000313" key="10">
    <source>
        <dbReference type="EMBL" id="NLA56101.1"/>
    </source>
</evidence>
<feature type="compositionally biased region" description="Polar residues" evidence="8">
    <location>
        <begin position="1"/>
        <end position="26"/>
    </location>
</feature>
<feature type="transmembrane region" description="Helical" evidence="9">
    <location>
        <begin position="65"/>
        <end position="83"/>
    </location>
</feature>